<keyword evidence="2" id="KW-1185">Reference proteome</keyword>
<dbReference type="KEGG" id="tet:TTHERM_000412109"/>
<dbReference type="InParanoid" id="W7X9Y6"/>
<dbReference type="GeneID" id="24438816"/>
<sequence length="113" mass="12919">MYAQEFLKNYYPITISLQLSLSYFQQGQLMKQTLISIIQKSCAIQAQVVTFFTIKSQMTVSFYIVYTLYEKQASIVNILSQIIGIPFQQQISIIKLNLSLVKLHSAGIQTQIC</sequence>
<dbReference type="AlphaFoldDB" id="W7X9Y6"/>
<name>W7X9Y6_TETTS</name>
<protein>
    <submittedName>
        <fullName evidence="1">Uncharacterized protein</fullName>
    </submittedName>
</protein>
<accession>W7X9Y6</accession>
<dbReference type="RefSeq" id="XP_012654284.1">
    <property type="nucleotide sequence ID" value="XM_012798830.1"/>
</dbReference>
<gene>
    <name evidence="1" type="ORF">TTHERM_000412109</name>
</gene>
<evidence type="ECO:0000313" key="2">
    <source>
        <dbReference type="Proteomes" id="UP000009168"/>
    </source>
</evidence>
<proteinExistence type="predicted"/>
<reference evidence="2" key="1">
    <citation type="journal article" date="2006" name="PLoS Biol.">
        <title>Macronuclear genome sequence of the ciliate Tetrahymena thermophila, a model eukaryote.</title>
        <authorList>
            <person name="Eisen J.A."/>
            <person name="Coyne R.S."/>
            <person name="Wu M."/>
            <person name="Wu D."/>
            <person name="Thiagarajan M."/>
            <person name="Wortman J.R."/>
            <person name="Badger J.H."/>
            <person name="Ren Q."/>
            <person name="Amedeo P."/>
            <person name="Jones K.M."/>
            <person name="Tallon L.J."/>
            <person name="Delcher A.L."/>
            <person name="Salzberg S.L."/>
            <person name="Silva J.C."/>
            <person name="Haas B.J."/>
            <person name="Majoros W.H."/>
            <person name="Farzad M."/>
            <person name="Carlton J.M."/>
            <person name="Smith R.K. Jr."/>
            <person name="Garg J."/>
            <person name="Pearlman R.E."/>
            <person name="Karrer K.M."/>
            <person name="Sun L."/>
            <person name="Manning G."/>
            <person name="Elde N.C."/>
            <person name="Turkewitz A.P."/>
            <person name="Asai D.J."/>
            <person name="Wilkes D.E."/>
            <person name="Wang Y."/>
            <person name="Cai H."/>
            <person name="Collins K."/>
            <person name="Stewart B.A."/>
            <person name="Lee S.R."/>
            <person name="Wilamowska K."/>
            <person name="Weinberg Z."/>
            <person name="Ruzzo W.L."/>
            <person name="Wloga D."/>
            <person name="Gaertig J."/>
            <person name="Frankel J."/>
            <person name="Tsao C.-C."/>
            <person name="Gorovsky M.A."/>
            <person name="Keeling P.J."/>
            <person name="Waller R.F."/>
            <person name="Patron N.J."/>
            <person name="Cherry J.M."/>
            <person name="Stover N.A."/>
            <person name="Krieger C.J."/>
            <person name="del Toro C."/>
            <person name="Ryder H.F."/>
            <person name="Williamson S.C."/>
            <person name="Barbeau R.A."/>
            <person name="Hamilton E.P."/>
            <person name="Orias E."/>
        </authorList>
    </citation>
    <scope>NUCLEOTIDE SEQUENCE [LARGE SCALE GENOMIC DNA]</scope>
    <source>
        <strain evidence="2">SB210</strain>
    </source>
</reference>
<dbReference type="Proteomes" id="UP000009168">
    <property type="component" value="Unassembled WGS sequence"/>
</dbReference>
<dbReference type="EMBL" id="GG662612">
    <property type="protein sequence ID" value="EWS73208.1"/>
    <property type="molecule type" value="Genomic_DNA"/>
</dbReference>
<organism evidence="1 2">
    <name type="scientific">Tetrahymena thermophila (strain SB210)</name>
    <dbReference type="NCBI Taxonomy" id="312017"/>
    <lineage>
        <taxon>Eukaryota</taxon>
        <taxon>Sar</taxon>
        <taxon>Alveolata</taxon>
        <taxon>Ciliophora</taxon>
        <taxon>Intramacronucleata</taxon>
        <taxon>Oligohymenophorea</taxon>
        <taxon>Hymenostomatida</taxon>
        <taxon>Tetrahymenina</taxon>
        <taxon>Tetrahymenidae</taxon>
        <taxon>Tetrahymena</taxon>
    </lineage>
</organism>
<evidence type="ECO:0000313" key="1">
    <source>
        <dbReference type="EMBL" id="EWS73208.1"/>
    </source>
</evidence>